<dbReference type="EMBL" id="JAAKZF010000082">
    <property type="protein sequence ID" value="NGO55161.1"/>
    <property type="molecule type" value="Genomic_DNA"/>
</dbReference>
<organism evidence="2 3">
    <name type="scientific">Allomesorhizobium camelthorni</name>
    <dbReference type="NCBI Taxonomy" id="475069"/>
    <lineage>
        <taxon>Bacteria</taxon>
        <taxon>Pseudomonadati</taxon>
        <taxon>Pseudomonadota</taxon>
        <taxon>Alphaproteobacteria</taxon>
        <taxon>Hyphomicrobiales</taxon>
        <taxon>Phyllobacteriaceae</taxon>
        <taxon>Allomesorhizobium</taxon>
    </lineage>
</organism>
<feature type="signal peptide" evidence="1">
    <location>
        <begin position="1"/>
        <end position="21"/>
    </location>
</feature>
<evidence type="ECO:0000313" key="3">
    <source>
        <dbReference type="Proteomes" id="UP001642900"/>
    </source>
</evidence>
<dbReference type="Pfam" id="PF04214">
    <property type="entry name" value="DUF411"/>
    <property type="match status" value="1"/>
</dbReference>
<evidence type="ECO:0008006" key="4">
    <source>
        <dbReference type="Google" id="ProtNLM"/>
    </source>
</evidence>
<keyword evidence="1" id="KW-0732">Signal</keyword>
<dbReference type="Proteomes" id="UP001642900">
    <property type="component" value="Unassembled WGS sequence"/>
</dbReference>
<evidence type="ECO:0000313" key="2">
    <source>
        <dbReference type="EMBL" id="NGO55161.1"/>
    </source>
</evidence>
<comment type="caution">
    <text evidence="2">The sequence shown here is derived from an EMBL/GenBank/DDBJ whole genome shotgun (WGS) entry which is preliminary data.</text>
</comment>
<feature type="chain" id="PRO_5026260167" description="DUF411 domain-containing protein" evidence="1">
    <location>
        <begin position="22"/>
        <end position="144"/>
    </location>
</feature>
<name>A0A6G4WK71_9HYPH</name>
<gene>
    <name evidence="2" type="ORF">G6N73_29440</name>
</gene>
<evidence type="ECO:0000256" key="1">
    <source>
        <dbReference type="SAM" id="SignalP"/>
    </source>
</evidence>
<accession>A0A6G4WK71</accession>
<proteinExistence type="predicted"/>
<sequence length="144" mass="15524">MRYCAYLFVVTAGLAASMANAASPIEATLYKNPQCGCCDEYARQLEANGFKVTMENTTDLSQIKKLAGVPENLAGCHTMRVENYVVEGLVPLDTLNRLLTEKPDIWGIALPGMPTGVPGMPGPKPEPLNIYVISDGTPEVYATE</sequence>
<dbReference type="AlphaFoldDB" id="A0A6G4WK71"/>
<keyword evidence="3" id="KW-1185">Reference proteome</keyword>
<reference evidence="2 3" key="1">
    <citation type="submission" date="2020-02" db="EMBL/GenBank/DDBJ databases">
        <title>Genome sequence of strain CCNWXJ40-4.</title>
        <authorList>
            <person name="Gao J."/>
            <person name="Sun J."/>
        </authorList>
    </citation>
    <scope>NUCLEOTIDE SEQUENCE [LARGE SCALE GENOMIC DNA]</scope>
    <source>
        <strain evidence="2 3">CCNWXJ 40-4</strain>
    </source>
</reference>
<dbReference type="InterPro" id="IPR007332">
    <property type="entry name" value="DUF411"/>
</dbReference>
<protein>
    <recommendedName>
        <fullName evidence="4">DUF411 domain-containing protein</fullName>
    </recommendedName>
</protein>